<accession>A0A183GEF7</accession>
<feature type="transmembrane region" description="Helical" evidence="1">
    <location>
        <begin position="249"/>
        <end position="273"/>
    </location>
</feature>
<evidence type="ECO:0000256" key="1">
    <source>
        <dbReference type="SAM" id="Phobius"/>
    </source>
</evidence>
<organism evidence="3 4">
    <name type="scientific">Heligmosomoides polygyrus</name>
    <name type="common">Parasitic roundworm</name>
    <dbReference type="NCBI Taxonomy" id="6339"/>
    <lineage>
        <taxon>Eukaryota</taxon>
        <taxon>Metazoa</taxon>
        <taxon>Ecdysozoa</taxon>
        <taxon>Nematoda</taxon>
        <taxon>Chromadorea</taxon>
        <taxon>Rhabditida</taxon>
        <taxon>Rhabditina</taxon>
        <taxon>Rhabditomorpha</taxon>
        <taxon>Strongyloidea</taxon>
        <taxon>Heligmosomidae</taxon>
        <taxon>Heligmosomoides</taxon>
    </lineage>
</organism>
<keyword evidence="1" id="KW-0812">Transmembrane</keyword>
<accession>A0A3P8FGT2</accession>
<reference evidence="2 3" key="1">
    <citation type="submission" date="2018-11" db="EMBL/GenBank/DDBJ databases">
        <authorList>
            <consortium name="Pathogen Informatics"/>
        </authorList>
    </citation>
    <scope>NUCLEOTIDE SEQUENCE [LARGE SCALE GENOMIC DNA]</scope>
</reference>
<evidence type="ECO:0000313" key="3">
    <source>
        <dbReference type="Proteomes" id="UP000050761"/>
    </source>
</evidence>
<proteinExistence type="predicted"/>
<evidence type="ECO:0000313" key="2">
    <source>
        <dbReference type="EMBL" id="VDP21453.1"/>
    </source>
</evidence>
<dbReference type="EMBL" id="UZAH01032382">
    <property type="protein sequence ID" value="VDP21453.1"/>
    <property type="molecule type" value="Genomic_DNA"/>
</dbReference>
<keyword evidence="3" id="KW-1185">Reference proteome</keyword>
<name>A0A183GEF7_HELPZ</name>
<keyword evidence="1" id="KW-1133">Transmembrane helix</keyword>
<protein>
    <submittedName>
        <fullName evidence="4">G_PROTEIN_RECEP_F1_2 domain-containing protein</fullName>
    </submittedName>
</protein>
<gene>
    <name evidence="2" type="ORF">HPBE_LOCUS20709</name>
</gene>
<keyword evidence="1" id="KW-0472">Membrane</keyword>
<dbReference type="WBParaSite" id="HPBE_0002071001-mRNA-1">
    <property type="protein sequence ID" value="HPBE_0002071001-mRNA-1"/>
    <property type="gene ID" value="HPBE_0002071001"/>
</dbReference>
<reference evidence="4" key="2">
    <citation type="submission" date="2019-09" db="UniProtKB">
        <authorList>
            <consortium name="WormBaseParasite"/>
        </authorList>
    </citation>
    <scope>IDENTIFICATION</scope>
</reference>
<dbReference type="OrthoDB" id="5816804at2759"/>
<feature type="transmembrane region" description="Helical" evidence="1">
    <location>
        <begin position="118"/>
        <end position="146"/>
    </location>
</feature>
<sequence>MLLHNDSNEISAGCFLAFTQSSGNPHSKSLSVVSQQEYLDYLFSSMYYFYCALAFVLNGALMLLSVFHRQNSIKQYSILLGNTTCTLLLLSGLSFVIAGDTLAYVALGPARFLDLPSVNLFATALLLAVDIYSFMTIAMCMVYHYYALKGGTISGGRIFAIIALLFLLPLSTGALPIAEYTLKFIVKRAKFKRTAIAQIGGHSGSIQVALLVYEPDFSELHAILNRLRPDDQLDRYGSYCGLPNVKNIYVMYLIVVICSISISSYTIMITAGLKVSCSS</sequence>
<feature type="transmembrane region" description="Helical" evidence="1">
    <location>
        <begin position="79"/>
        <end position="98"/>
    </location>
</feature>
<dbReference type="AlphaFoldDB" id="A0A183GEF7"/>
<dbReference type="Pfam" id="PF10317">
    <property type="entry name" value="7TM_GPCR_Srd"/>
    <property type="match status" value="1"/>
</dbReference>
<dbReference type="InterPro" id="IPR019421">
    <property type="entry name" value="7TM_GPCR_serpentine_rcpt_Srd"/>
</dbReference>
<dbReference type="Proteomes" id="UP000050761">
    <property type="component" value="Unassembled WGS sequence"/>
</dbReference>
<feature type="transmembrane region" description="Helical" evidence="1">
    <location>
        <begin position="158"/>
        <end position="178"/>
    </location>
</feature>
<evidence type="ECO:0000313" key="4">
    <source>
        <dbReference type="WBParaSite" id="HPBE_0002071001-mRNA-1"/>
    </source>
</evidence>
<feature type="transmembrane region" description="Helical" evidence="1">
    <location>
        <begin position="47"/>
        <end position="67"/>
    </location>
</feature>